<evidence type="ECO:0000313" key="5">
    <source>
        <dbReference type="Proteomes" id="UP000469559"/>
    </source>
</evidence>
<organism evidence="4 5">
    <name type="scientific">Lachnellula arida</name>
    <dbReference type="NCBI Taxonomy" id="1316785"/>
    <lineage>
        <taxon>Eukaryota</taxon>
        <taxon>Fungi</taxon>
        <taxon>Dikarya</taxon>
        <taxon>Ascomycota</taxon>
        <taxon>Pezizomycotina</taxon>
        <taxon>Leotiomycetes</taxon>
        <taxon>Helotiales</taxon>
        <taxon>Lachnaceae</taxon>
        <taxon>Lachnellula</taxon>
    </lineage>
</organism>
<evidence type="ECO:0000259" key="3">
    <source>
        <dbReference type="Pfam" id="PF00107"/>
    </source>
</evidence>
<comment type="caution">
    <text evidence="4">The sequence shown here is derived from an EMBL/GenBank/DDBJ whole genome shotgun (WGS) entry which is preliminary data.</text>
</comment>
<name>A0A8T9B7V4_9HELO</name>
<dbReference type="InterPro" id="IPR036291">
    <property type="entry name" value="NAD(P)-bd_dom_sf"/>
</dbReference>
<sequence length="361" mass="39514">MSKNTCTAIVVQNRGEADAVEVNIPKLRDDYIIVLPIGSILTASPSLDQELAARLQRTSRKEIVSRDLFMEETQVYHEDGAFAEYVTAKGDLMIKVPGNLNDEEAATLGVGIATVGQALYQSLELLLPTKPSLEKPILLIYGGSTATGSLAIQYAKLSGFLVAATCSEHNFQYLKSLGADATFNYNSPTCSNDIKTWSNDSIALAFDCISEGSSPSITASAMSSSGGIYTNILFVTPEEVHKINPKVQVKQTLAYSIFGDYFTFATLEFPGKPQDLEFSKMFWEMSRGLLEQGKLRVHRTSVNRYGNGFEGILKGLDALRKGEASGEKLVFTLPEAIGKSRNRHVMFLTYGTHLVAKFYKA</sequence>
<dbReference type="EMBL" id="QGMF01000453">
    <property type="protein sequence ID" value="TVY15757.1"/>
    <property type="molecule type" value="Genomic_DNA"/>
</dbReference>
<dbReference type="CDD" id="cd08249">
    <property type="entry name" value="enoyl_reductase_like"/>
    <property type="match status" value="1"/>
</dbReference>
<dbReference type="Proteomes" id="UP000469559">
    <property type="component" value="Unassembled WGS sequence"/>
</dbReference>
<evidence type="ECO:0000256" key="1">
    <source>
        <dbReference type="ARBA" id="ARBA00008072"/>
    </source>
</evidence>
<feature type="domain" description="Alcohol dehydrogenase-like C-terminal" evidence="3">
    <location>
        <begin position="147"/>
        <end position="216"/>
    </location>
</feature>
<dbReference type="SUPFAM" id="SSF51735">
    <property type="entry name" value="NAD(P)-binding Rossmann-fold domains"/>
    <property type="match status" value="1"/>
</dbReference>
<dbReference type="GO" id="GO:0016651">
    <property type="term" value="F:oxidoreductase activity, acting on NAD(P)H"/>
    <property type="evidence" value="ECO:0007669"/>
    <property type="project" value="InterPro"/>
</dbReference>
<keyword evidence="2" id="KW-0560">Oxidoreductase</keyword>
<dbReference type="Pfam" id="PF00107">
    <property type="entry name" value="ADH_zinc_N"/>
    <property type="match status" value="1"/>
</dbReference>
<evidence type="ECO:0000313" key="4">
    <source>
        <dbReference type="EMBL" id="TVY15757.1"/>
    </source>
</evidence>
<dbReference type="SUPFAM" id="SSF50129">
    <property type="entry name" value="GroES-like"/>
    <property type="match status" value="1"/>
</dbReference>
<dbReference type="OrthoDB" id="48317at2759"/>
<keyword evidence="5" id="KW-1185">Reference proteome</keyword>
<dbReference type="PANTHER" id="PTHR45348">
    <property type="entry name" value="HYPOTHETICAL OXIDOREDUCTASE (EUROFUNG)"/>
    <property type="match status" value="1"/>
</dbReference>
<dbReference type="PANTHER" id="PTHR45348:SF2">
    <property type="entry name" value="ZINC-TYPE ALCOHOL DEHYDROGENASE-LIKE PROTEIN C2E1P3.01"/>
    <property type="match status" value="1"/>
</dbReference>
<protein>
    <submittedName>
        <fullName evidence="4">Protein TOXD</fullName>
    </submittedName>
</protein>
<evidence type="ECO:0000256" key="2">
    <source>
        <dbReference type="ARBA" id="ARBA00023002"/>
    </source>
</evidence>
<reference evidence="4 5" key="1">
    <citation type="submission" date="2018-05" db="EMBL/GenBank/DDBJ databases">
        <title>Whole genome sequencing for identification of molecular markers to develop diagnostic detection tools for the regulated plant pathogen Lachnellula willkommii.</title>
        <authorList>
            <person name="Giroux E."/>
            <person name="Bilodeau G."/>
        </authorList>
    </citation>
    <scope>NUCLEOTIDE SEQUENCE [LARGE SCALE GENOMIC DNA]</scope>
    <source>
        <strain evidence="4 5">CBS 203.66</strain>
    </source>
</reference>
<gene>
    <name evidence="4" type="primary">TOXD_1</name>
    <name evidence="4" type="ORF">LARI1_G005387</name>
</gene>
<dbReference type="InterPro" id="IPR047122">
    <property type="entry name" value="Trans-enoyl_RdTase-like"/>
</dbReference>
<dbReference type="InterPro" id="IPR013149">
    <property type="entry name" value="ADH-like_C"/>
</dbReference>
<accession>A0A8T9B7V4</accession>
<comment type="similarity">
    <text evidence="1">Belongs to the zinc-containing alcohol dehydrogenase family.</text>
</comment>
<proteinExistence type="inferred from homology"/>
<dbReference type="AlphaFoldDB" id="A0A8T9B7V4"/>
<dbReference type="Gene3D" id="3.40.50.720">
    <property type="entry name" value="NAD(P)-binding Rossmann-like Domain"/>
    <property type="match status" value="1"/>
</dbReference>
<dbReference type="InterPro" id="IPR011032">
    <property type="entry name" value="GroES-like_sf"/>
</dbReference>